<dbReference type="CDD" id="cd08422">
    <property type="entry name" value="PBP2_CrgA_like"/>
    <property type="match status" value="1"/>
</dbReference>
<dbReference type="PROSITE" id="PS50931">
    <property type="entry name" value="HTH_LYSR"/>
    <property type="match status" value="1"/>
</dbReference>
<evidence type="ECO:0000259" key="5">
    <source>
        <dbReference type="PROSITE" id="PS50931"/>
    </source>
</evidence>
<reference evidence="6" key="1">
    <citation type="submission" date="2022-09" db="EMBL/GenBank/DDBJ databases">
        <title>The complete genome of Acidovorax sp. 5MLIR.</title>
        <authorList>
            <person name="Liu L."/>
            <person name="Yue J."/>
            <person name="Yang F."/>
            <person name="Yuan J."/>
            <person name="Li L."/>
        </authorList>
    </citation>
    <scope>NUCLEOTIDE SEQUENCE</scope>
    <source>
        <strain evidence="6">5MLIR</strain>
        <plasmid evidence="6">unnamed1</plasmid>
    </source>
</reference>
<dbReference type="InterPro" id="IPR000847">
    <property type="entry name" value="LysR_HTH_N"/>
</dbReference>
<keyword evidence="2" id="KW-0805">Transcription regulation</keyword>
<organism evidence="6 7">
    <name type="scientific">Comamonas endophytica</name>
    <dbReference type="NCBI Taxonomy" id="2949090"/>
    <lineage>
        <taxon>Bacteria</taxon>
        <taxon>Pseudomonadati</taxon>
        <taxon>Pseudomonadota</taxon>
        <taxon>Betaproteobacteria</taxon>
        <taxon>Burkholderiales</taxon>
        <taxon>Comamonadaceae</taxon>
        <taxon>Comamonas</taxon>
    </lineage>
</organism>
<comment type="similarity">
    <text evidence="1">Belongs to the LysR transcriptional regulatory family.</text>
</comment>
<dbReference type="InterPro" id="IPR036388">
    <property type="entry name" value="WH-like_DNA-bd_sf"/>
</dbReference>
<evidence type="ECO:0000313" key="7">
    <source>
        <dbReference type="Proteomes" id="UP001162800"/>
    </source>
</evidence>
<feature type="domain" description="HTH lysR-type" evidence="5">
    <location>
        <begin position="10"/>
        <end position="65"/>
    </location>
</feature>
<dbReference type="Proteomes" id="UP001162800">
    <property type="component" value="Plasmid unnamed1"/>
</dbReference>
<dbReference type="InterPro" id="IPR005119">
    <property type="entry name" value="LysR_subst-bd"/>
</dbReference>
<protein>
    <submittedName>
        <fullName evidence="6">LysR family transcriptional regulator</fullName>
    </submittedName>
</protein>
<proteinExistence type="inferred from homology"/>
<keyword evidence="3" id="KW-0238">DNA-binding</keyword>
<evidence type="ECO:0000256" key="2">
    <source>
        <dbReference type="ARBA" id="ARBA00023015"/>
    </source>
</evidence>
<dbReference type="PANTHER" id="PTHR30537:SF5">
    <property type="entry name" value="HTH-TYPE TRANSCRIPTIONAL ACTIVATOR TTDR-RELATED"/>
    <property type="match status" value="1"/>
</dbReference>
<evidence type="ECO:0000313" key="6">
    <source>
        <dbReference type="EMBL" id="UYG53860.1"/>
    </source>
</evidence>
<dbReference type="Pfam" id="PF00126">
    <property type="entry name" value="HTH_1"/>
    <property type="match status" value="1"/>
</dbReference>
<evidence type="ECO:0000256" key="3">
    <source>
        <dbReference type="ARBA" id="ARBA00023125"/>
    </source>
</evidence>
<dbReference type="SUPFAM" id="SSF53850">
    <property type="entry name" value="Periplasmic binding protein-like II"/>
    <property type="match status" value="1"/>
</dbReference>
<accession>A0ABY6GHS7</accession>
<dbReference type="SUPFAM" id="SSF46785">
    <property type="entry name" value="Winged helix' DNA-binding domain"/>
    <property type="match status" value="1"/>
</dbReference>
<dbReference type="InterPro" id="IPR036390">
    <property type="entry name" value="WH_DNA-bd_sf"/>
</dbReference>
<dbReference type="InterPro" id="IPR058163">
    <property type="entry name" value="LysR-type_TF_proteobact-type"/>
</dbReference>
<geneLocation type="plasmid" evidence="6 7">
    <name>unnamed1</name>
</geneLocation>
<sequence>MRKKLDTGLLHAMQAFLRVVDSGSFSAAGHQMGLTTAQISRLVSDLEERLGIKLLQRTTRQRALTEAGQAYAERCREVIALVQDAEADASGATIRPRGRLRVQCMASFGQHYVAPALAGFCASHPELVVEYSASQYEPDLLARGADVSLYLAETLQNSGTVARRIGTTFAVLCASPAYLALHGEPGNPEQLHGYDCIRLVNPSITTEWRLTTGDGRVTPLEPKGQVIADTPELLVEVAMRGGGLALLPLFSVIDQIRAGQLKRVLPQWRSPDIGVYALYPTRHFMDAKTRAWLEWVDAVVAPRVQADAAYFL</sequence>
<dbReference type="Gene3D" id="3.40.190.290">
    <property type="match status" value="1"/>
</dbReference>
<gene>
    <name evidence="6" type="ORF">M9799_18175</name>
</gene>
<evidence type="ECO:0000256" key="4">
    <source>
        <dbReference type="ARBA" id="ARBA00023163"/>
    </source>
</evidence>
<evidence type="ECO:0000256" key="1">
    <source>
        <dbReference type="ARBA" id="ARBA00009437"/>
    </source>
</evidence>
<keyword evidence="6" id="KW-0614">Plasmid</keyword>
<keyword evidence="4" id="KW-0804">Transcription</keyword>
<dbReference type="PANTHER" id="PTHR30537">
    <property type="entry name" value="HTH-TYPE TRANSCRIPTIONAL REGULATOR"/>
    <property type="match status" value="1"/>
</dbReference>
<name>A0ABY6GHS7_9BURK</name>
<dbReference type="RefSeq" id="WP_231043831.1">
    <property type="nucleotide sequence ID" value="NZ_CP106882.1"/>
</dbReference>
<dbReference type="EMBL" id="CP106882">
    <property type="protein sequence ID" value="UYG53860.1"/>
    <property type="molecule type" value="Genomic_DNA"/>
</dbReference>
<dbReference type="Gene3D" id="1.10.10.10">
    <property type="entry name" value="Winged helix-like DNA-binding domain superfamily/Winged helix DNA-binding domain"/>
    <property type="match status" value="1"/>
</dbReference>
<dbReference type="Pfam" id="PF03466">
    <property type="entry name" value="LysR_substrate"/>
    <property type="match status" value="1"/>
</dbReference>
<keyword evidence="7" id="KW-1185">Reference proteome</keyword>